<accession>A0ACC3C4E9</accession>
<dbReference type="Proteomes" id="UP000798662">
    <property type="component" value="Chromosome 2"/>
</dbReference>
<protein>
    <submittedName>
        <fullName evidence="1">Uncharacterized protein</fullName>
    </submittedName>
</protein>
<organism evidence="1 2">
    <name type="scientific">Pyropia yezoensis</name>
    <name type="common">Susabi-nori</name>
    <name type="synonym">Porphyra yezoensis</name>
    <dbReference type="NCBI Taxonomy" id="2788"/>
    <lineage>
        <taxon>Eukaryota</taxon>
        <taxon>Rhodophyta</taxon>
        <taxon>Bangiophyceae</taxon>
        <taxon>Bangiales</taxon>
        <taxon>Bangiaceae</taxon>
        <taxon>Pyropia</taxon>
    </lineage>
</organism>
<comment type="caution">
    <text evidence="1">The sequence shown here is derived from an EMBL/GenBank/DDBJ whole genome shotgun (WGS) entry which is preliminary data.</text>
</comment>
<dbReference type="EMBL" id="CM020619">
    <property type="protein sequence ID" value="KAK1865004.1"/>
    <property type="molecule type" value="Genomic_DNA"/>
</dbReference>
<reference evidence="1" key="1">
    <citation type="submission" date="2019-11" db="EMBL/GenBank/DDBJ databases">
        <title>Nori genome reveals adaptations in red seaweeds to the harsh intertidal environment.</title>
        <authorList>
            <person name="Wang D."/>
            <person name="Mao Y."/>
        </authorList>
    </citation>
    <scope>NUCLEOTIDE SEQUENCE</scope>
    <source>
        <tissue evidence="1">Gametophyte</tissue>
    </source>
</reference>
<name>A0ACC3C4E9_PYRYE</name>
<keyword evidence="2" id="KW-1185">Reference proteome</keyword>
<evidence type="ECO:0000313" key="1">
    <source>
        <dbReference type="EMBL" id="KAK1865004.1"/>
    </source>
</evidence>
<evidence type="ECO:0000313" key="2">
    <source>
        <dbReference type="Proteomes" id="UP000798662"/>
    </source>
</evidence>
<proteinExistence type="predicted"/>
<sequence length="217" mass="21865">MRRFSGASLMEDSSPSVKDSVKRVSRNVVRAAAKHLHNTAASTAVRSAGAEAVADQAKTAPAVQTRTAMALRRVAPVAGPASAAAQPGAAAATPAVAAAISGAAVCQPPVAGVAVAATPRLRRSSRHRKSVMTVETAKGPSIVPSVLVPEEVILVGAALAQNSADTAMPEERPGDAMQRLADPATRTTAGVVTALAVSADRRLLAAGHADGSVRLYS</sequence>
<gene>
    <name evidence="1" type="ORF">I4F81_007540</name>
</gene>